<feature type="domain" description="Signal transduction histidine kinase HWE region" evidence="9">
    <location>
        <begin position="110"/>
        <end position="161"/>
    </location>
</feature>
<evidence type="ECO:0000256" key="7">
    <source>
        <dbReference type="ARBA" id="ARBA00022840"/>
    </source>
</evidence>
<evidence type="ECO:0000256" key="2">
    <source>
        <dbReference type="ARBA" id="ARBA00012438"/>
    </source>
</evidence>
<evidence type="ECO:0000256" key="6">
    <source>
        <dbReference type="ARBA" id="ARBA00022777"/>
    </source>
</evidence>
<keyword evidence="6" id="KW-0418">Kinase</keyword>
<organism evidence="10 11">
    <name type="scientific">Methylobacterium radiotolerans</name>
    <dbReference type="NCBI Taxonomy" id="31998"/>
    <lineage>
        <taxon>Bacteria</taxon>
        <taxon>Pseudomonadati</taxon>
        <taxon>Pseudomonadota</taxon>
        <taxon>Alphaproteobacteria</taxon>
        <taxon>Hyphomicrobiales</taxon>
        <taxon>Methylobacteriaceae</taxon>
        <taxon>Methylobacterium</taxon>
    </lineage>
</organism>
<keyword evidence="4" id="KW-0808">Transferase</keyword>
<evidence type="ECO:0000256" key="4">
    <source>
        <dbReference type="ARBA" id="ARBA00022679"/>
    </source>
</evidence>
<dbReference type="Proteomes" id="UP001549119">
    <property type="component" value="Unassembled WGS sequence"/>
</dbReference>
<keyword evidence="7" id="KW-0067">ATP-binding</keyword>
<accession>A0ABV2NSA7</accession>
<evidence type="ECO:0000259" key="9">
    <source>
        <dbReference type="Pfam" id="PF07536"/>
    </source>
</evidence>
<comment type="caution">
    <text evidence="10">The sequence shown here is derived from an EMBL/GenBank/DDBJ whole genome shotgun (WGS) entry which is preliminary data.</text>
</comment>
<evidence type="ECO:0000256" key="3">
    <source>
        <dbReference type="ARBA" id="ARBA00022553"/>
    </source>
</evidence>
<proteinExistence type="predicted"/>
<keyword evidence="3" id="KW-0597">Phosphoprotein</keyword>
<evidence type="ECO:0000313" key="11">
    <source>
        <dbReference type="Proteomes" id="UP001549119"/>
    </source>
</evidence>
<dbReference type="Pfam" id="PF07536">
    <property type="entry name" value="HWE_HK"/>
    <property type="match status" value="1"/>
</dbReference>
<keyword evidence="11" id="KW-1185">Reference proteome</keyword>
<gene>
    <name evidence="10" type="ORF">ABIC20_006797</name>
</gene>
<sequence length="237" mass="25258">MIGATIHGFMLARPSRQRAGRGAHGARAGQGRGNVHLRDGRLRLGAAAWAVGITGRPTARHRPVRRPVYQRRLSPVRHPFRRLDPSPQSDQDVRGSLPNPCRTVRQGGPVVAFEKRLRALSRARALLSHAGSDTVEVGALIRAEVAAHASGARDRPTIAGPRVSRKTRQIQSFAPALHELTTDAVESGALTVETGRLDATWESSSTGADAGDGPGAGSRAVSPSIRRRRRAGATARS</sequence>
<protein>
    <recommendedName>
        <fullName evidence="2">histidine kinase</fullName>
        <ecNumber evidence="2">2.7.13.3</ecNumber>
    </recommendedName>
</protein>
<evidence type="ECO:0000256" key="1">
    <source>
        <dbReference type="ARBA" id="ARBA00000085"/>
    </source>
</evidence>
<dbReference type="EC" id="2.7.13.3" evidence="2"/>
<feature type="region of interest" description="Disordered" evidence="8">
    <location>
        <begin position="75"/>
        <end position="102"/>
    </location>
</feature>
<evidence type="ECO:0000313" key="10">
    <source>
        <dbReference type="EMBL" id="MET3869419.1"/>
    </source>
</evidence>
<evidence type="ECO:0000256" key="8">
    <source>
        <dbReference type="SAM" id="MobiDB-lite"/>
    </source>
</evidence>
<feature type="region of interest" description="Disordered" evidence="8">
    <location>
        <begin position="13"/>
        <end position="34"/>
    </location>
</feature>
<reference evidence="10 11" key="1">
    <citation type="submission" date="2024-06" db="EMBL/GenBank/DDBJ databases">
        <title>Genomics of switchgrass bacterial isolates.</title>
        <authorList>
            <person name="Shade A."/>
        </authorList>
    </citation>
    <scope>NUCLEOTIDE SEQUENCE [LARGE SCALE GENOMIC DNA]</scope>
    <source>
        <strain evidence="10 11">PvP084</strain>
    </source>
</reference>
<dbReference type="InterPro" id="IPR011102">
    <property type="entry name" value="Sig_transdc_His_kinase_HWE"/>
</dbReference>
<comment type="catalytic activity">
    <reaction evidence="1">
        <text>ATP + protein L-histidine = ADP + protein N-phospho-L-histidine.</text>
        <dbReference type="EC" id="2.7.13.3"/>
    </reaction>
</comment>
<keyword evidence="5" id="KW-0547">Nucleotide-binding</keyword>
<evidence type="ECO:0000256" key="5">
    <source>
        <dbReference type="ARBA" id="ARBA00022741"/>
    </source>
</evidence>
<feature type="region of interest" description="Disordered" evidence="8">
    <location>
        <begin position="197"/>
        <end position="237"/>
    </location>
</feature>
<name>A0ABV2NSA7_9HYPH</name>
<dbReference type="EMBL" id="JBEPNW010000003">
    <property type="protein sequence ID" value="MET3869419.1"/>
    <property type="molecule type" value="Genomic_DNA"/>
</dbReference>